<dbReference type="EMBL" id="ML119704">
    <property type="protein sequence ID" value="RPA79028.1"/>
    <property type="molecule type" value="Genomic_DNA"/>
</dbReference>
<proteinExistence type="predicted"/>
<reference evidence="2 3" key="1">
    <citation type="journal article" date="2018" name="Nat. Ecol. Evol.">
        <title>Pezizomycetes genomes reveal the molecular basis of ectomycorrhizal truffle lifestyle.</title>
        <authorList>
            <person name="Murat C."/>
            <person name="Payen T."/>
            <person name="Noel B."/>
            <person name="Kuo A."/>
            <person name="Morin E."/>
            <person name="Chen J."/>
            <person name="Kohler A."/>
            <person name="Krizsan K."/>
            <person name="Balestrini R."/>
            <person name="Da Silva C."/>
            <person name="Montanini B."/>
            <person name="Hainaut M."/>
            <person name="Levati E."/>
            <person name="Barry K.W."/>
            <person name="Belfiori B."/>
            <person name="Cichocki N."/>
            <person name="Clum A."/>
            <person name="Dockter R.B."/>
            <person name="Fauchery L."/>
            <person name="Guy J."/>
            <person name="Iotti M."/>
            <person name="Le Tacon F."/>
            <person name="Lindquist E.A."/>
            <person name="Lipzen A."/>
            <person name="Malagnac F."/>
            <person name="Mello A."/>
            <person name="Molinier V."/>
            <person name="Miyauchi S."/>
            <person name="Poulain J."/>
            <person name="Riccioni C."/>
            <person name="Rubini A."/>
            <person name="Sitrit Y."/>
            <person name="Splivallo R."/>
            <person name="Traeger S."/>
            <person name="Wang M."/>
            <person name="Zifcakova L."/>
            <person name="Wipf D."/>
            <person name="Zambonelli A."/>
            <person name="Paolocci F."/>
            <person name="Nowrousian M."/>
            <person name="Ottonello S."/>
            <person name="Baldrian P."/>
            <person name="Spatafora J.W."/>
            <person name="Henrissat B."/>
            <person name="Nagy L.G."/>
            <person name="Aury J.M."/>
            <person name="Wincker P."/>
            <person name="Grigoriev I.V."/>
            <person name="Bonfante P."/>
            <person name="Martin F.M."/>
        </authorList>
    </citation>
    <scope>NUCLEOTIDE SEQUENCE [LARGE SCALE GENOMIC DNA]</scope>
    <source>
        <strain evidence="2 3">RN42</strain>
    </source>
</reference>
<evidence type="ECO:0000313" key="3">
    <source>
        <dbReference type="Proteomes" id="UP000275078"/>
    </source>
</evidence>
<protein>
    <submittedName>
        <fullName evidence="2">Uncharacterized protein</fullName>
    </submittedName>
</protein>
<organism evidence="2 3">
    <name type="scientific">Ascobolus immersus RN42</name>
    <dbReference type="NCBI Taxonomy" id="1160509"/>
    <lineage>
        <taxon>Eukaryota</taxon>
        <taxon>Fungi</taxon>
        <taxon>Dikarya</taxon>
        <taxon>Ascomycota</taxon>
        <taxon>Pezizomycotina</taxon>
        <taxon>Pezizomycetes</taxon>
        <taxon>Pezizales</taxon>
        <taxon>Ascobolaceae</taxon>
        <taxon>Ascobolus</taxon>
    </lineage>
</organism>
<feature type="region of interest" description="Disordered" evidence="1">
    <location>
        <begin position="325"/>
        <end position="348"/>
    </location>
</feature>
<name>A0A3N4I2Y8_ASCIM</name>
<keyword evidence="3" id="KW-1185">Reference proteome</keyword>
<gene>
    <name evidence="2" type="ORF">BJ508DRAFT_377965</name>
</gene>
<dbReference type="AlphaFoldDB" id="A0A3N4I2Y8"/>
<evidence type="ECO:0000256" key="1">
    <source>
        <dbReference type="SAM" id="MobiDB-lite"/>
    </source>
</evidence>
<dbReference type="Proteomes" id="UP000275078">
    <property type="component" value="Unassembled WGS sequence"/>
</dbReference>
<evidence type="ECO:0000313" key="2">
    <source>
        <dbReference type="EMBL" id="RPA79028.1"/>
    </source>
</evidence>
<accession>A0A3N4I2Y8</accession>
<sequence>MSAKASTPRFLSLPPELHLSIFDAVTESYSTLFHTNSLPPFFDQSPLYTCITTIFPLLYALLPHQPSARLSQKHAAPTFSMPSSRSKIHNLYNHAAQRFIIRALHGIPPEFASVNMNLVDLERLKGALQIVDFTVLGSTSFFTQLFGFSVTRESDLLMSMCGFRSTAGVEMDGFRSAVEYCFMQILSLQAELGSGLLSYTNELEVDEECCNVSVAAMVSLWTGFWRVWDSGEMEDEAVRRAQRAEELLSRATEMIEEKLLLDGRLSLQDREAKLAAITGNMGAAFGKGRLALKTEYLEEVLLELAEKHEQRDFCNVIENRRRMRRKERKGSFGPEEACPIPSKRLKTK</sequence>